<name>A0ABS4JXG9_9CLOT</name>
<feature type="transmembrane region" description="Helical" evidence="1">
    <location>
        <begin position="331"/>
        <end position="350"/>
    </location>
</feature>
<evidence type="ECO:0000259" key="2">
    <source>
        <dbReference type="SMART" id="SM00471"/>
    </source>
</evidence>
<evidence type="ECO:0000313" key="4">
    <source>
        <dbReference type="Proteomes" id="UP001519308"/>
    </source>
</evidence>
<feature type="transmembrane region" description="Helical" evidence="1">
    <location>
        <begin position="276"/>
        <end position="296"/>
    </location>
</feature>
<dbReference type="PANTHER" id="PTHR36442:SF1">
    <property type="entry name" value="CYCLIC-DI-AMP PHOSPHODIESTERASE PGPH"/>
    <property type="match status" value="1"/>
</dbReference>
<dbReference type="NCBIfam" id="TIGR00277">
    <property type="entry name" value="HDIG"/>
    <property type="match status" value="1"/>
</dbReference>
<feature type="domain" description="HD/PDEase" evidence="2">
    <location>
        <begin position="482"/>
        <end position="640"/>
    </location>
</feature>
<sequence length="702" mass="78564">MGYTKLGKINLPKTKPYIVFVITVILVYFTLSSSLITAKYDLAVGDIAKVDIRAPKDITDEITTQKNIEQALRHVQDMYSYDANVKKIAIKNIEGLFDTVKKVNKEVLPSINQQEGSPEKLQEEKSKALREQSPIGNLSLENYTILVSLEDKDLDSLKKFLVDTTGKLFDSTAIYENKPQDIAVAQGTITTTFNNSTYSKSIKDLGMAIGYTQVKPNYFIDHEKTEQLRQEASKDVKPVIIKKDQNIVNEGEPITEAQIDVLKNLGLLNQDVSFSFSLHINLIAMVLGIIGLQWFYLRGKNKHTYIDYKKLVLVNFLTVLTVVLARTMGIISPYIIPFSCVPILLCVLLEDKVSVVISMLNVVFIALLVKFSIDITLIALINVIAVPIILKKVQQRNDIIYSALYIAIINIIFTSVIGYFLSSNLIDIAKKSLATGISALVSGILAIGILPFLENIFDLITNIKLLELSNPNHPLMKRLLLEAPGTYHHSVLVANLAEMAAESVGANPVLARVSAYYHDVGKLERPYYFKENQVGIDNPHDSIEPALSSSIILSHVTDGVRLGKKYGLPQSIIDVIAQHHGDSLVKYFYITMKNKSENPDEVREEDYRYKGPAPTTKEAAIVMLADSIEAAVRSIQAPNKEKIEAMVDNIIKGRLEEEQLSNSELTFKDIKDMRQAFLKVLSGIYHERIEYPKEKTIEQGKE</sequence>
<organism evidence="3 4">
    <name type="scientific">Clostridium punense</name>
    <dbReference type="NCBI Taxonomy" id="1054297"/>
    <lineage>
        <taxon>Bacteria</taxon>
        <taxon>Bacillati</taxon>
        <taxon>Bacillota</taxon>
        <taxon>Clostridia</taxon>
        <taxon>Eubacteriales</taxon>
        <taxon>Clostridiaceae</taxon>
        <taxon>Clostridium</taxon>
    </lineage>
</organism>
<dbReference type="SUPFAM" id="SSF109604">
    <property type="entry name" value="HD-domain/PDEase-like"/>
    <property type="match status" value="1"/>
</dbReference>
<protein>
    <submittedName>
        <fullName evidence="3">Nucleotidyltransferase with HDIG domain</fullName>
    </submittedName>
</protein>
<feature type="transmembrane region" description="Helical" evidence="1">
    <location>
        <begin position="433"/>
        <end position="453"/>
    </location>
</feature>
<feature type="transmembrane region" description="Helical" evidence="1">
    <location>
        <begin position="402"/>
        <end position="421"/>
    </location>
</feature>
<dbReference type="Pfam" id="PF07697">
    <property type="entry name" value="7TMR-HDED"/>
    <property type="match status" value="1"/>
</dbReference>
<feature type="transmembrane region" description="Helical" evidence="1">
    <location>
        <begin position="17"/>
        <end position="36"/>
    </location>
</feature>
<dbReference type="Pfam" id="PF07698">
    <property type="entry name" value="7TM-7TMR_HD"/>
    <property type="match status" value="1"/>
</dbReference>
<gene>
    <name evidence="3" type="ORF">J2Z44_000003</name>
</gene>
<dbReference type="EMBL" id="JAGGLL010000001">
    <property type="protein sequence ID" value="MBP2020222.1"/>
    <property type="molecule type" value="Genomic_DNA"/>
</dbReference>
<keyword evidence="4" id="KW-1185">Reference proteome</keyword>
<dbReference type="InterPro" id="IPR003607">
    <property type="entry name" value="HD/PDEase_dom"/>
</dbReference>
<feature type="transmembrane region" description="Helical" evidence="1">
    <location>
        <begin position="362"/>
        <end position="390"/>
    </location>
</feature>
<dbReference type="Proteomes" id="UP001519308">
    <property type="component" value="Unassembled WGS sequence"/>
</dbReference>
<keyword evidence="1" id="KW-0472">Membrane</keyword>
<keyword evidence="1" id="KW-1133">Transmembrane helix</keyword>
<dbReference type="InterPro" id="IPR011621">
    <property type="entry name" value="Metal-dep_PHydrolase_7TM_intra"/>
</dbReference>
<dbReference type="InterPro" id="IPR052722">
    <property type="entry name" value="PgpH_phosphodiesterase"/>
</dbReference>
<feature type="transmembrane region" description="Helical" evidence="1">
    <location>
        <begin position="308"/>
        <end position="325"/>
    </location>
</feature>
<dbReference type="CDD" id="cd00077">
    <property type="entry name" value="HDc"/>
    <property type="match status" value="1"/>
</dbReference>
<dbReference type="Pfam" id="PF01966">
    <property type="entry name" value="HD"/>
    <property type="match status" value="1"/>
</dbReference>
<evidence type="ECO:0000256" key="1">
    <source>
        <dbReference type="SAM" id="Phobius"/>
    </source>
</evidence>
<accession>A0ABS4JXG9</accession>
<evidence type="ECO:0000313" key="3">
    <source>
        <dbReference type="EMBL" id="MBP2020222.1"/>
    </source>
</evidence>
<dbReference type="InterPro" id="IPR006674">
    <property type="entry name" value="HD_domain"/>
</dbReference>
<keyword evidence="1" id="KW-0812">Transmembrane</keyword>
<dbReference type="Gene3D" id="1.10.3210.10">
    <property type="entry name" value="Hypothetical protein af1432"/>
    <property type="match status" value="1"/>
</dbReference>
<dbReference type="RefSeq" id="WP_021283235.1">
    <property type="nucleotide sequence ID" value="NZ_JAGGLL010000001.1"/>
</dbReference>
<dbReference type="SMART" id="SM00471">
    <property type="entry name" value="HDc"/>
    <property type="match status" value="1"/>
</dbReference>
<reference evidence="3 4" key="1">
    <citation type="submission" date="2021-03" db="EMBL/GenBank/DDBJ databases">
        <title>Genomic Encyclopedia of Type Strains, Phase IV (KMG-IV): sequencing the most valuable type-strain genomes for metagenomic binning, comparative biology and taxonomic classification.</title>
        <authorList>
            <person name="Goeker M."/>
        </authorList>
    </citation>
    <scope>NUCLEOTIDE SEQUENCE [LARGE SCALE GENOMIC DNA]</scope>
    <source>
        <strain evidence="3 4">DSM 28650</strain>
    </source>
</reference>
<proteinExistence type="predicted"/>
<comment type="caution">
    <text evidence="3">The sequence shown here is derived from an EMBL/GenBank/DDBJ whole genome shotgun (WGS) entry which is preliminary data.</text>
</comment>
<dbReference type="InterPro" id="IPR006675">
    <property type="entry name" value="HDIG_dom"/>
</dbReference>
<dbReference type="InterPro" id="IPR011624">
    <property type="entry name" value="Metal-dep_PHydrolase_7TM_extra"/>
</dbReference>
<dbReference type="PANTHER" id="PTHR36442">
    <property type="entry name" value="CYCLIC-DI-AMP PHOSPHODIESTERASE PGPH"/>
    <property type="match status" value="1"/>
</dbReference>